<dbReference type="PANTHER" id="PTHR30619:SF1">
    <property type="entry name" value="RECOMBINATION PROTEIN 2"/>
    <property type="match status" value="1"/>
</dbReference>
<comment type="caution">
    <text evidence="8">The sequence shown here is derived from an EMBL/GenBank/DDBJ whole genome shotgun (WGS) entry which is preliminary data.</text>
</comment>
<dbReference type="SUPFAM" id="SSF56281">
    <property type="entry name" value="Metallo-hydrolase/oxidoreductase"/>
    <property type="match status" value="1"/>
</dbReference>
<dbReference type="PANTHER" id="PTHR30619">
    <property type="entry name" value="DNA INTERNALIZATION/COMPETENCE PROTEIN COMEC/REC2"/>
    <property type="match status" value="1"/>
</dbReference>
<feature type="transmembrane region" description="Helical" evidence="6">
    <location>
        <begin position="27"/>
        <end position="48"/>
    </location>
</feature>
<dbReference type="Gene3D" id="3.60.15.10">
    <property type="entry name" value="Ribonuclease Z/Hydroxyacylglutathione hydrolase-like"/>
    <property type="match status" value="1"/>
</dbReference>
<dbReference type="Pfam" id="PF13567">
    <property type="entry name" value="DUF4131"/>
    <property type="match status" value="1"/>
</dbReference>
<feature type="transmembrane region" description="Helical" evidence="6">
    <location>
        <begin position="481"/>
        <end position="502"/>
    </location>
</feature>
<sequence>MLALLIWRKELLYPADHPHVRLRKRHIGLGMGMCVLLMLFNIYFSVYISNHQQSAIDAVVGDGGSSEQIALKGLVLSPAQIDGNRVRFELRVQEIDAQPLNKPEKVVVTHYVRTLEERESYEHLKRGDIWEGIVRLAAPQTARNPGAFDYRRYLKQRGIHYVAQVRGTWAVQPGDRLGDRVLGMADQYRLLWISQTEKVFGEATAPIIQTMTVGYRDEMDKHVMEMYQYLGLIHLLAISGLHVGIVLGSLYLLLSRLPLTRETIYLILFIFIPVYMMLSGWQVSAVRASLMALVVLLCLRFRLWHHSLVGLYVVYLLVLMVNPYYLYHVGFQLSFAITFALLTVVPKLYPLLPGKGERLRQGMAVAIVAQAVSLPIIMYHFYSFSPLSPVLNLILVPLYSAIYIPAAFGLTLVSFLSLDLVRLPALLYVHSLDMLHRGLEWLYGLPWAAVHTGQPAWWWLLLTALLTVFVAFSAEQRQKYMVGLFLVMYPIFIAFQIMLPYLDRQGYVTVLDVGQGDAIVIEAPYRRQVVVVDLGGQLTFYQEEWQQPARPFEVGRDIILPYLRYRGINKVDKVVISHGHYDHFGGIQGLLGQMKIGMVLYPPVAPQSDFEQHWLRRIREEGIPVYFVSEGDSWRNSEIHFKVIFPPSPERLVEHVNNLHDYNVVLWNKIYETTFLWTGDVEEAGEHAIVDTYPAVKADVLKVAHHGSRTSTSHRWLEQVKPRVSVISVGTNNRYGHPDAEVVQRLQESGTHLFQTDQHGGILIVIGPGQYTVRPTLQAETESVQ</sequence>
<dbReference type="SMART" id="SM00849">
    <property type="entry name" value="Lactamase_B"/>
    <property type="match status" value="1"/>
</dbReference>
<dbReference type="NCBIfam" id="TIGR00361">
    <property type="entry name" value="ComEC_Rec2"/>
    <property type="match status" value="1"/>
</dbReference>
<feature type="domain" description="Metallo-beta-lactamase" evidence="7">
    <location>
        <begin position="515"/>
        <end position="731"/>
    </location>
</feature>
<dbReference type="Pfam" id="PF00753">
    <property type="entry name" value="Lactamase_B"/>
    <property type="match status" value="1"/>
</dbReference>
<keyword evidence="5 6" id="KW-0472">Membrane</keyword>
<keyword evidence="9" id="KW-1185">Reference proteome</keyword>
<organism evidence="8 9">
    <name type="scientific">Caldalkalibacillus uzonensis</name>
    <dbReference type="NCBI Taxonomy" id="353224"/>
    <lineage>
        <taxon>Bacteria</taxon>
        <taxon>Bacillati</taxon>
        <taxon>Bacillota</taxon>
        <taxon>Bacilli</taxon>
        <taxon>Bacillales</taxon>
        <taxon>Bacillaceae</taxon>
        <taxon>Caldalkalibacillus</taxon>
    </lineage>
</organism>
<feature type="transmembrane region" description="Helical" evidence="6">
    <location>
        <begin position="263"/>
        <end position="278"/>
    </location>
</feature>
<evidence type="ECO:0000256" key="3">
    <source>
        <dbReference type="ARBA" id="ARBA00022692"/>
    </source>
</evidence>
<proteinExistence type="predicted"/>
<accession>A0ABU0CTD1</accession>
<keyword evidence="3 6" id="KW-0812">Transmembrane</keyword>
<dbReference type="InterPro" id="IPR036866">
    <property type="entry name" value="RibonucZ/Hydroxyglut_hydro"/>
</dbReference>
<feature type="transmembrane region" description="Helical" evidence="6">
    <location>
        <begin position="333"/>
        <end position="352"/>
    </location>
</feature>
<protein>
    <submittedName>
        <fullName evidence="8">Competence protein ComEC</fullName>
    </submittedName>
</protein>
<dbReference type="InterPro" id="IPR052159">
    <property type="entry name" value="Competence_DNA_uptake"/>
</dbReference>
<reference evidence="8 9" key="1">
    <citation type="submission" date="2023-07" db="EMBL/GenBank/DDBJ databases">
        <title>Genomic Encyclopedia of Type Strains, Phase IV (KMG-IV): sequencing the most valuable type-strain genomes for metagenomic binning, comparative biology and taxonomic classification.</title>
        <authorList>
            <person name="Goeker M."/>
        </authorList>
    </citation>
    <scope>NUCLEOTIDE SEQUENCE [LARGE SCALE GENOMIC DNA]</scope>
    <source>
        <strain evidence="8 9">DSM 17740</strain>
    </source>
</reference>
<dbReference type="EMBL" id="JAUSUQ010000008">
    <property type="protein sequence ID" value="MDQ0339599.1"/>
    <property type="molecule type" value="Genomic_DNA"/>
</dbReference>
<feature type="transmembrane region" description="Helical" evidence="6">
    <location>
        <begin position="456"/>
        <end position="474"/>
    </location>
</feature>
<keyword evidence="2" id="KW-1003">Cell membrane</keyword>
<evidence type="ECO:0000256" key="6">
    <source>
        <dbReference type="SAM" id="Phobius"/>
    </source>
</evidence>
<feature type="transmembrane region" description="Helical" evidence="6">
    <location>
        <begin position="229"/>
        <end position="254"/>
    </location>
</feature>
<dbReference type="Proteomes" id="UP001232445">
    <property type="component" value="Unassembled WGS sequence"/>
</dbReference>
<dbReference type="InterPro" id="IPR004477">
    <property type="entry name" value="ComEC_N"/>
</dbReference>
<feature type="transmembrane region" description="Helical" evidence="6">
    <location>
        <begin position="364"/>
        <end position="382"/>
    </location>
</feature>
<evidence type="ECO:0000256" key="4">
    <source>
        <dbReference type="ARBA" id="ARBA00022989"/>
    </source>
</evidence>
<evidence type="ECO:0000313" key="9">
    <source>
        <dbReference type="Proteomes" id="UP001232445"/>
    </source>
</evidence>
<dbReference type="InterPro" id="IPR001279">
    <property type="entry name" value="Metallo-B-lactamas"/>
</dbReference>
<dbReference type="Pfam" id="PF03772">
    <property type="entry name" value="Competence"/>
    <property type="match status" value="1"/>
</dbReference>
<evidence type="ECO:0000259" key="7">
    <source>
        <dbReference type="SMART" id="SM00849"/>
    </source>
</evidence>
<dbReference type="InterPro" id="IPR004797">
    <property type="entry name" value="Competence_ComEC/Rec2"/>
</dbReference>
<name>A0ABU0CTD1_9BACI</name>
<dbReference type="InterPro" id="IPR035681">
    <property type="entry name" value="ComA-like_MBL"/>
</dbReference>
<keyword evidence="4 6" id="KW-1133">Transmembrane helix</keyword>
<comment type="subcellular location">
    <subcellularLocation>
        <location evidence="1">Cell membrane</location>
        <topology evidence="1">Multi-pass membrane protein</topology>
    </subcellularLocation>
</comment>
<evidence type="ECO:0000256" key="1">
    <source>
        <dbReference type="ARBA" id="ARBA00004651"/>
    </source>
</evidence>
<gene>
    <name evidence="8" type="ORF">J2S00_002387</name>
</gene>
<feature type="transmembrane region" description="Helical" evidence="6">
    <location>
        <begin position="308"/>
        <end position="327"/>
    </location>
</feature>
<evidence type="ECO:0000256" key="2">
    <source>
        <dbReference type="ARBA" id="ARBA00022475"/>
    </source>
</evidence>
<evidence type="ECO:0000313" key="8">
    <source>
        <dbReference type="EMBL" id="MDQ0339599.1"/>
    </source>
</evidence>
<feature type="transmembrane region" description="Helical" evidence="6">
    <location>
        <begin position="394"/>
        <end position="418"/>
    </location>
</feature>
<evidence type="ECO:0000256" key="5">
    <source>
        <dbReference type="ARBA" id="ARBA00023136"/>
    </source>
</evidence>
<dbReference type="InterPro" id="IPR025405">
    <property type="entry name" value="DUF4131"/>
</dbReference>
<dbReference type="NCBIfam" id="TIGR00360">
    <property type="entry name" value="ComEC_N-term"/>
    <property type="match status" value="1"/>
</dbReference>
<dbReference type="CDD" id="cd07731">
    <property type="entry name" value="ComA-like_MBL-fold"/>
    <property type="match status" value="1"/>
</dbReference>